<reference evidence="1 2" key="1">
    <citation type="submission" date="2019-12" db="EMBL/GenBank/DDBJ databases">
        <authorList>
            <person name="Huq M.A."/>
        </authorList>
    </citation>
    <scope>NUCLEOTIDE SEQUENCE [LARGE SCALE GENOMIC DNA]</scope>
    <source>
        <strain evidence="1 2">MAH-20</strain>
    </source>
</reference>
<accession>A0A6I4J049</accession>
<dbReference type="Pfam" id="PF10983">
    <property type="entry name" value="DUF2793"/>
    <property type="match status" value="1"/>
</dbReference>
<dbReference type="RefSeq" id="WP_157026891.1">
    <property type="nucleotide sequence ID" value="NZ_WQMS01000008.1"/>
</dbReference>
<dbReference type="InterPro" id="IPR021251">
    <property type="entry name" value="DUF2793"/>
</dbReference>
<proteinExistence type="predicted"/>
<evidence type="ECO:0000313" key="1">
    <source>
        <dbReference type="EMBL" id="MVO77932.1"/>
    </source>
</evidence>
<organism evidence="1 2">
    <name type="scientific">Sphingomonas horti</name>
    <dbReference type="NCBI Taxonomy" id="2682842"/>
    <lineage>
        <taxon>Bacteria</taxon>
        <taxon>Pseudomonadati</taxon>
        <taxon>Pseudomonadota</taxon>
        <taxon>Alphaproteobacteria</taxon>
        <taxon>Sphingomonadales</taxon>
        <taxon>Sphingomonadaceae</taxon>
        <taxon>Sphingomonas</taxon>
    </lineage>
</organism>
<sequence>MSLESARLALPFIAAGQAQKELTHNEALALIDAGLAAAAESAGSDEPPAAAAAGQCWVVGAAPTGLWTGHADELACWTDGGWRFLPAVEGMRVWLKDQRLWAAREAGGWAIGSVRGARLIVDGVQVVGARGAAVAPPTGGGVIDAEARSAIASILDRLIAHGLIGG</sequence>
<protein>
    <submittedName>
        <fullName evidence="1">DUF2793 domain-containing protein</fullName>
    </submittedName>
</protein>
<keyword evidence="2" id="KW-1185">Reference proteome</keyword>
<comment type="caution">
    <text evidence="1">The sequence shown here is derived from an EMBL/GenBank/DDBJ whole genome shotgun (WGS) entry which is preliminary data.</text>
</comment>
<gene>
    <name evidence="1" type="ORF">GON01_08295</name>
</gene>
<name>A0A6I4J049_9SPHN</name>
<evidence type="ECO:0000313" key="2">
    <source>
        <dbReference type="Proteomes" id="UP000441389"/>
    </source>
</evidence>
<dbReference type="Proteomes" id="UP000441389">
    <property type="component" value="Unassembled WGS sequence"/>
</dbReference>
<dbReference type="EMBL" id="WQMS01000008">
    <property type="protein sequence ID" value="MVO77932.1"/>
    <property type="molecule type" value="Genomic_DNA"/>
</dbReference>
<dbReference type="AlphaFoldDB" id="A0A6I4J049"/>